<feature type="compositionally biased region" description="Basic and acidic residues" evidence="1">
    <location>
        <begin position="140"/>
        <end position="165"/>
    </location>
</feature>
<dbReference type="Pfam" id="PF10197">
    <property type="entry name" value="Cir_N"/>
    <property type="match status" value="1"/>
</dbReference>
<dbReference type="AlphaFoldDB" id="A0A2J5HDY7"/>
<feature type="compositionally biased region" description="Pro residues" evidence="1">
    <location>
        <begin position="57"/>
        <end position="67"/>
    </location>
</feature>
<keyword evidence="2" id="KW-0472">Membrane</keyword>
<sequence length="357" mass="40359">MPLHLLGKKSWNVYNPENIARVRRDEAQAKAREEEQERRMQEVDAERRIKILRGERPPTPPPAPRSPSPVQAGRQDHAEHPGRSRKRRRLAGENDTDRDIRFAREDAQLALARRTEPVGPSRKSDAPLEDSTGHINLFPSEEKHGRAEKNSEAEKESKEKQRRLEDQYTMRFSNAAGFRQAVGEKPWYSSSGNSAVAPESMPSKDVWGNEDTLRGEREKARMNSNDPLAAMKKGVRQLNQRNDTDPAVAEDHSRKIALRTSSLMVHQSDGTQTGGHIGPIGDTVVKVGRDMVHGIDILAPRDIRIRRGICIRRGIRTHVIVIIIIIIIIIAATIEVVIRDIIVRANNSYWCSENCFI</sequence>
<evidence type="ECO:0000256" key="2">
    <source>
        <dbReference type="SAM" id="Phobius"/>
    </source>
</evidence>
<feature type="transmembrane region" description="Helical" evidence="2">
    <location>
        <begin position="319"/>
        <end position="338"/>
    </location>
</feature>
<name>A0A2J5HDY7_9EURO</name>
<keyword evidence="5" id="KW-1185">Reference proteome</keyword>
<protein>
    <recommendedName>
        <fullName evidence="3">CBF1-interacting co-repressor CIR N-terminal domain-containing protein</fullName>
    </recommendedName>
</protein>
<feature type="domain" description="CBF1-interacting co-repressor CIR N-terminal" evidence="3">
    <location>
        <begin position="10"/>
        <end position="46"/>
    </location>
</feature>
<dbReference type="EMBL" id="KZ559666">
    <property type="protein sequence ID" value="PLN75044.1"/>
    <property type="molecule type" value="Genomic_DNA"/>
</dbReference>
<dbReference type="PANTHER" id="PTHR22093">
    <property type="entry name" value="LEUKOCYTE RECEPTOR CLUSTER LRC MEMBER 1"/>
    <property type="match status" value="1"/>
</dbReference>
<evidence type="ECO:0000313" key="4">
    <source>
        <dbReference type="EMBL" id="PLN75044.1"/>
    </source>
</evidence>
<evidence type="ECO:0000256" key="1">
    <source>
        <dbReference type="SAM" id="MobiDB-lite"/>
    </source>
</evidence>
<keyword evidence="2" id="KW-1133">Transmembrane helix</keyword>
<feature type="compositionally biased region" description="Basic and acidic residues" evidence="1">
    <location>
        <begin position="90"/>
        <end position="107"/>
    </location>
</feature>
<accession>A0A2J5HDY7</accession>
<keyword evidence="2" id="KW-0812">Transmembrane</keyword>
<evidence type="ECO:0000259" key="3">
    <source>
        <dbReference type="SMART" id="SM01083"/>
    </source>
</evidence>
<dbReference type="InterPro" id="IPR019339">
    <property type="entry name" value="CIR_N_dom"/>
</dbReference>
<evidence type="ECO:0000313" key="5">
    <source>
        <dbReference type="Proteomes" id="UP000235023"/>
    </source>
</evidence>
<dbReference type="Proteomes" id="UP000235023">
    <property type="component" value="Unassembled WGS sequence"/>
</dbReference>
<dbReference type="OrthoDB" id="2159131at2759"/>
<gene>
    <name evidence="4" type="ORF">BDW42DRAFT_189486</name>
</gene>
<proteinExistence type="predicted"/>
<feature type="compositionally biased region" description="Basic and acidic residues" evidence="1">
    <location>
        <begin position="25"/>
        <end position="56"/>
    </location>
</feature>
<reference evidence="5" key="1">
    <citation type="submission" date="2017-12" db="EMBL/GenBank/DDBJ databases">
        <authorList>
            <consortium name="DOE Joint Genome Institute"/>
            <person name="Mondo S.J."/>
            <person name="Kjaerbolling I."/>
            <person name="Vesth T.C."/>
            <person name="Frisvad J.C."/>
            <person name="Nybo J.L."/>
            <person name="Theobald S."/>
            <person name="Kuo A."/>
            <person name="Bowyer P."/>
            <person name="Matsuda Y."/>
            <person name="Lyhne E.K."/>
            <person name="Kogle M.E."/>
            <person name="Clum A."/>
            <person name="Lipzen A."/>
            <person name="Salamov A."/>
            <person name="Ngan C.Y."/>
            <person name="Daum C."/>
            <person name="Chiniquy J."/>
            <person name="Barry K."/>
            <person name="LaButti K."/>
            <person name="Haridas S."/>
            <person name="Simmons B.A."/>
            <person name="Magnuson J.K."/>
            <person name="Mortensen U.H."/>
            <person name="Larsen T.O."/>
            <person name="Grigoriev I.V."/>
            <person name="Baker S.E."/>
            <person name="Andersen M.R."/>
            <person name="Nordberg H.P."/>
            <person name="Cantor M.N."/>
            <person name="Hua S.X."/>
        </authorList>
    </citation>
    <scope>NUCLEOTIDE SEQUENCE [LARGE SCALE GENOMIC DNA]</scope>
    <source>
        <strain evidence="5">IBT 19404</strain>
    </source>
</reference>
<feature type="region of interest" description="Disordered" evidence="1">
    <location>
        <begin position="25"/>
        <end position="165"/>
    </location>
</feature>
<dbReference type="PANTHER" id="PTHR22093:SF0">
    <property type="entry name" value="LEUKOCYTE RECEPTOR CLUSTER MEMBER 1"/>
    <property type="match status" value="1"/>
</dbReference>
<dbReference type="SMART" id="SM01083">
    <property type="entry name" value="Cir_N"/>
    <property type="match status" value="1"/>
</dbReference>
<dbReference type="InterPro" id="IPR039875">
    <property type="entry name" value="LENG1-like"/>
</dbReference>
<organism evidence="4 5">
    <name type="scientific">Aspergillus taichungensis</name>
    <dbReference type="NCBI Taxonomy" id="482145"/>
    <lineage>
        <taxon>Eukaryota</taxon>
        <taxon>Fungi</taxon>
        <taxon>Dikarya</taxon>
        <taxon>Ascomycota</taxon>
        <taxon>Pezizomycotina</taxon>
        <taxon>Eurotiomycetes</taxon>
        <taxon>Eurotiomycetidae</taxon>
        <taxon>Eurotiales</taxon>
        <taxon>Aspergillaceae</taxon>
        <taxon>Aspergillus</taxon>
        <taxon>Aspergillus subgen. Circumdati</taxon>
    </lineage>
</organism>